<organism evidence="1 2">
    <name type="scientific">Populus trichocarpa</name>
    <name type="common">Western balsam poplar</name>
    <name type="synonym">Populus balsamifera subsp. trichocarpa</name>
    <dbReference type="NCBI Taxonomy" id="3694"/>
    <lineage>
        <taxon>Eukaryota</taxon>
        <taxon>Viridiplantae</taxon>
        <taxon>Streptophyta</taxon>
        <taxon>Embryophyta</taxon>
        <taxon>Tracheophyta</taxon>
        <taxon>Spermatophyta</taxon>
        <taxon>Magnoliopsida</taxon>
        <taxon>eudicotyledons</taxon>
        <taxon>Gunneridae</taxon>
        <taxon>Pentapetalae</taxon>
        <taxon>rosids</taxon>
        <taxon>fabids</taxon>
        <taxon>Malpighiales</taxon>
        <taxon>Salicaceae</taxon>
        <taxon>Saliceae</taxon>
        <taxon>Populus</taxon>
    </lineage>
</organism>
<dbReference type="Proteomes" id="UP000006729">
    <property type="component" value="Chromosome 3"/>
</dbReference>
<name>B9GW22_POPTR</name>
<evidence type="ECO:0000313" key="1">
    <source>
        <dbReference type="EMBL" id="PNT43995.1"/>
    </source>
</evidence>
<keyword evidence="2" id="KW-1185">Reference proteome</keyword>
<dbReference type="InParanoid" id="B9GW22"/>
<protein>
    <submittedName>
        <fullName evidence="1">Uncharacterized protein</fullName>
    </submittedName>
</protein>
<dbReference type="AlphaFoldDB" id="B9GW22"/>
<proteinExistence type="predicted"/>
<accession>B9GW22</accession>
<sequence>MAIHQCTTWQHRFPLEKKHVPYQDIQARSTFGEVEREESQENITAAGLIKLSTDLNQFLRIPFRHFFSIKLVSKTFPDTVKVIHDEPQGVNSINKNRL</sequence>
<reference evidence="1 2" key="1">
    <citation type="journal article" date="2006" name="Science">
        <title>The genome of black cottonwood, Populus trichocarpa (Torr. &amp; Gray).</title>
        <authorList>
            <person name="Tuskan G.A."/>
            <person name="Difazio S."/>
            <person name="Jansson S."/>
            <person name="Bohlmann J."/>
            <person name="Grigoriev I."/>
            <person name="Hellsten U."/>
            <person name="Putnam N."/>
            <person name="Ralph S."/>
            <person name="Rombauts S."/>
            <person name="Salamov A."/>
            <person name="Schein J."/>
            <person name="Sterck L."/>
            <person name="Aerts A."/>
            <person name="Bhalerao R.R."/>
            <person name="Bhalerao R.P."/>
            <person name="Blaudez D."/>
            <person name="Boerjan W."/>
            <person name="Brun A."/>
            <person name="Brunner A."/>
            <person name="Busov V."/>
            <person name="Campbell M."/>
            <person name="Carlson J."/>
            <person name="Chalot M."/>
            <person name="Chapman J."/>
            <person name="Chen G.L."/>
            <person name="Cooper D."/>
            <person name="Coutinho P.M."/>
            <person name="Couturier J."/>
            <person name="Covert S."/>
            <person name="Cronk Q."/>
            <person name="Cunningham R."/>
            <person name="Davis J."/>
            <person name="Degroeve S."/>
            <person name="Dejardin A."/>
            <person name="Depamphilis C."/>
            <person name="Detter J."/>
            <person name="Dirks B."/>
            <person name="Dubchak I."/>
            <person name="Duplessis S."/>
            <person name="Ehlting J."/>
            <person name="Ellis B."/>
            <person name="Gendler K."/>
            <person name="Goodstein D."/>
            <person name="Gribskov M."/>
            <person name="Grimwood J."/>
            <person name="Groover A."/>
            <person name="Gunter L."/>
            <person name="Hamberger B."/>
            <person name="Heinze B."/>
            <person name="Helariutta Y."/>
            <person name="Henrissat B."/>
            <person name="Holligan D."/>
            <person name="Holt R."/>
            <person name="Huang W."/>
            <person name="Islam-Faridi N."/>
            <person name="Jones S."/>
            <person name="Jones-Rhoades M."/>
            <person name="Jorgensen R."/>
            <person name="Joshi C."/>
            <person name="Kangasjarvi J."/>
            <person name="Karlsson J."/>
            <person name="Kelleher C."/>
            <person name="Kirkpatrick R."/>
            <person name="Kirst M."/>
            <person name="Kohler A."/>
            <person name="Kalluri U."/>
            <person name="Larimer F."/>
            <person name="Leebens-Mack J."/>
            <person name="Leple J.C."/>
            <person name="Locascio P."/>
            <person name="Lou Y."/>
            <person name="Lucas S."/>
            <person name="Martin F."/>
            <person name="Montanini B."/>
            <person name="Napoli C."/>
            <person name="Nelson D.R."/>
            <person name="Nelson C."/>
            <person name="Nieminen K."/>
            <person name="Nilsson O."/>
            <person name="Pereda V."/>
            <person name="Peter G."/>
            <person name="Philippe R."/>
            <person name="Pilate G."/>
            <person name="Poliakov A."/>
            <person name="Razumovskaya J."/>
            <person name="Richardson P."/>
            <person name="Rinaldi C."/>
            <person name="Ritland K."/>
            <person name="Rouze P."/>
            <person name="Ryaboy D."/>
            <person name="Schmutz J."/>
            <person name="Schrader J."/>
            <person name="Segerman B."/>
            <person name="Shin H."/>
            <person name="Siddiqui A."/>
            <person name="Sterky F."/>
            <person name="Terry A."/>
            <person name="Tsai C.J."/>
            <person name="Uberbacher E."/>
            <person name="Unneberg P."/>
            <person name="Vahala J."/>
            <person name="Wall K."/>
            <person name="Wessler S."/>
            <person name="Yang G."/>
            <person name="Yin T."/>
            <person name="Douglas C."/>
            <person name="Marra M."/>
            <person name="Sandberg G."/>
            <person name="Van de Peer Y."/>
            <person name="Rokhsar D."/>
        </authorList>
    </citation>
    <scope>NUCLEOTIDE SEQUENCE [LARGE SCALE GENOMIC DNA]</scope>
    <source>
        <strain evidence="2">cv. Nisqually</strain>
    </source>
</reference>
<evidence type="ECO:0000313" key="2">
    <source>
        <dbReference type="Proteomes" id="UP000006729"/>
    </source>
</evidence>
<dbReference type="HOGENOM" id="CLU_2337526_0_0_1"/>
<gene>
    <name evidence="1" type="ORF">POPTR_003G064500</name>
</gene>
<dbReference type="EMBL" id="CM009292">
    <property type="protein sequence ID" value="PNT43995.1"/>
    <property type="molecule type" value="Genomic_DNA"/>
</dbReference>